<organism evidence="1">
    <name type="scientific">Anguilla anguilla</name>
    <name type="common">European freshwater eel</name>
    <name type="synonym">Muraena anguilla</name>
    <dbReference type="NCBI Taxonomy" id="7936"/>
    <lineage>
        <taxon>Eukaryota</taxon>
        <taxon>Metazoa</taxon>
        <taxon>Chordata</taxon>
        <taxon>Craniata</taxon>
        <taxon>Vertebrata</taxon>
        <taxon>Euteleostomi</taxon>
        <taxon>Actinopterygii</taxon>
        <taxon>Neopterygii</taxon>
        <taxon>Teleostei</taxon>
        <taxon>Anguilliformes</taxon>
        <taxon>Anguillidae</taxon>
        <taxon>Anguilla</taxon>
    </lineage>
</organism>
<sequence>MVIFTPCIMNMQIITFKSVSQHFGAKACKQIPIIP</sequence>
<name>A0A0E9RV24_ANGAN</name>
<accession>A0A0E9RV24</accession>
<dbReference type="EMBL" id="GBXM01076257">
    <property type="protein sequence ID" value="JAH32320.1"/>
    <property type="molecule type" value="Transcribed_RNA"/>
</dbReference>
<dbReference type="AlphaFoldDB" id="A0A0E9RV24"/>
<protein>
    <submittedName>
        <fullName evidence="1">Uncharacterized protein</fullName>
    </submittedName>
</protein>
<proteinExistence type="predicted"/>
<evidence type="ECO:0000313" key="1">
    <source>
        <dbReference type="EMBL" id="JAH32320.1"/>
    </source>
</evidence>
<reference evidence="1" key="2">
    <citation type="journal article" date="2015" name="Fish Shellfish Immunol.">
        <title>Early steps in the European eel (Anguilla anguilla)-Vibrio vulnificus interaction in the gills: Role of the RtxA13 toxin.</title>
        <authorList>
            <person name="Callol A."/>
            <person name="Pajuelo D."/>
            <person name="Ebbesson L."/>
            <person name="Teles M."/>
            <person name="MacKenzie S."/>
            <person name="Amaro C."/>
        </authorList>
    </citation>
    <scope>NUCLEOTIDE SEQUENCE</scope>
</reference>
<reference evidence="1" key="1">
    <citation type="submission" date="2014-11" db="EMBL/GenBank/DDBJ databases">
        <authorList>
            <person name="Amaro Gonzalez C."/>
        </authorList>
    </citation>
    <scope>NUCLEOTIDE SEQUENCE</scope>
</reference>